<organism evidence="1 2">
    <name type="scientific">Ciona intestinalis</name>
    <name type="common">Transparent sea squirt</name>
    <name type="synonym">Ascidia intestinalis</name>
    <dbReference type="NCBI Taxonomy" id="7719"/>
    <lineage>
        <taxon>Eukaryota</taxon>
        <taxon>Metazoa</taxon>
        <taxon>Chordata</taxon>
        <taxon>Tunicata</taxon>
        <taxon>Ascidiacea</taxon>
        <taxon>Phlebobranchia</taxon>
        <taxon>Cionidae</taxon>
        <taxon>Ciona</taxon>
    </lineage>
</organism>
<keyword evidence="2" id="KW-1185">Reference proteome</keyword>
<dbReference type="HOGENOM" id="CLU_3368247_0_0_1"/>
<evidence type="ECO:0000313" key="2">
    <source>
        <dbReference type="Proteomes" id="UP000008144"/>
    </source>
</evidence>
<dbReference type="InParanoid" id="H2XUF1"/>
<dbReference type="EMBL" id="EAAA01002777">
    <property type="status" value="NOT_ANNOTATED_CDS"/>
    <property type="molecule type" value="Genomic_DNA"/>
</dbReference>
<reference evidence="2" key="1">
    <citation type="journal article" date="2002" name="Science">
        <title>The draft genome of Ciona intestinalis: insights into chordate and vertebrate origins.</title>
        <authorList>
            <person name="Dehal P."/>
            <person name="Satou Y."/>
            <person name="Campbell R.K."/>
            <person name="Chapman J."/>
            <person name="Degnan B."/>
            <person name="De Tomaso A."/>
            <person name="Davidson B."/>
            <person name="Di Gregorio A."/>
            <person name="Gelpke M."/>
            <person name="Goodstein D.M."/>
            <person name="Harafuji N."/>
            <person name="Hastings K.E."/>
            <person name="Ho I."/>
            <person name="Hotta K."/>
            <person name="Huang W."/>
            <person name="Kawashima T."/>
            <person name="Lemaire P."/>
            <person name="Martinez D."/>
            <person name="Meinertzhagen I.A."/>
            <person name="Necula S."/>
            <person name="Nonaka M."/>
            <person name="Putnam N."/>
            <person name="Rash S."/>
            <person name="Saiga H."/>
            <person name="Satake M."/>
            <person name="Terry A."/>
            <person name="Yamada L."/>
            <person name="Wang H.G."/>
            <person name="Awazu S."/>
            <person name="Azumi K."/>
            <person name="Boore J."/>
            <person name="Branno M."/>
            <person name="Chin-Bow S."/>
            <person name="DeSantis R."/>
            <person name="Doyle S."/>
            <person name="Francino P."/>
            <person name="Keys D.N."/>
            <person name="Haga S."/>
            <person name="Hayashi H."/>
            <person name="Hino K."/>
            <person name="Imai K.S."/>
            <person name="Inaba K."/>
            <person name="Kano S."/>
            <person name="Kobayashi K."/>
            <person name="Kobayashi M."/>
            <person name="Lee B.I."/>
            <person name="Makabe K.W."/>
            <person name="Manohar C."/>
            <person name="Matassi G."/>
            <person name="Medina M."/>
            <person name="Mochizuki Y."/>
            <person name="Mount S."/>
            <person name="Morishita T."/>
            <person name="Miura S."/>
            <person name="Nakayama A."/>
            <person name="Nishizaka S."/>
            <person name="Nomoto H."/>
            <person name="Ohta F."/>
            <person name="Oishi K."/>
            <person name="Rigoutsos I."/>
            <person name="Sano M."/>
            <person name="Sasaki A."/>
            <person name="Sasakura Y."/>
            <person name="Shoguchi E."/>
            <person name="Shin-i T."/>
            <person name="Spagnuolo A."/>
            <person name="Stainier D."/>
            <person name="Suzuki M.M."/>
            <person name="Tassy O."/>
            <person name="Takatori N."/>
            <person name="Tokuoka M."/>
            <person name="Yagi K."/>
            <person name="Yoshizaki F."/>
            <person name="Wada S."/>
            <person name="Zhang C."/>
            <person name="Hyatt P.D."/>
            <person name="Larimer F."/>
            <person name="Detter C."/>
            <person name="Doggett N."/>
            <person name="Glavina T."/>
            <person name="Hawkins T."/>
            <person name="Richardson P."/>
            <person name="Lucas S."/>
            <person name="Kohara Y."/>
            <person name="Levine M."/>
            <person name="Satoh N."/>
            <person name="Rokhsar D.S."/>
        </authorList>
    </citation>
    <scope>NUCLEOTIDE SEQUENCE [LARGE SCALE GENOMIC DNA]</scope>
</reference>
<dbReference type="Proteomes" id="UP000008144">
    <property type="component" value="Chromosome 8"/>
</dbReference>
<name>H2XUF1_CIOIN</name>
<accession>H2XUF1</accession>
<reference evidence="1" key="3">
    <citation type="submission" date="2025-08" db="UniProtKB">
        <authorList>
            <consortium name="Ensembl"/>
        </authorList>
    </citation>
    <scope>IDENTIFICATION</scope>
</reference>
<protein>
    <submittedName>
        <fullName evidence="1">Uncharacterized protein</fullName>
    </submittedName>
</protein>
<proteinExistence type="predicted"/>
<evidence type="ECO:0000313" key="1">
    <source>
        <dbReference type="Ensembl" id="ENSCINP00000033285.1"/>
    </source>
</evidence>
<dbReference type="Ensembl" id="ENSCINT00000035781.1">
    <property type="protein sequence ID" value="ENSCINP00000033285.1"/>
    <property type="gene ID" value="ENSCING00000025118.1"/>
</dbReference>
<reference evidence="1" key="4">
    <citation type="submission" date="2025-09" db="UniProtKB">
        <authorList>
            <consortium name="Ensembl"/>
        </authorList>
    </citation>
    <scope>IDENTIFICATION</scope>
</reference>
<reference evidence="1" key="2">
    <citation type="journal article" date="2008" name="Genome Biol.">
        <title>Improved genome assembly and evidence-based global gene model set for the chordate Ciona intestinalis: new insight into intron and operon populations.</title>
        <authorList>
            <person name="Satou Y."/>
            <person name="Mineta K."/>
            <person name="Ogasawara M."/>
            <person name="Sasakura Y."/>
            <person name="Shoguchi E."/>
            <person name="Ueno K."/>
            <person name="Yamada L."/>
            <person name="Matsumoto J."/>
            <person name="Wasserscheid J."/>
            <person name="Dewar K."/>
            <person name="Wiley G.B."/>
            <person name="Macmil S.L."/>
            <person name="Roe B.A."/>
            <person name="Zeller R.W."/>
            <person name="Hastings K.E."/>
            <person name="Lemaire P."/>
            <person name="Lindquist E."/>
            <person name="Endo T."/>
            <person name="Hotta K."/>
            <person name="Inaba K."/>
        </authorList>
    </citation>
    <scope>NUCLEOTIDE SEQUENCE [LARGE SCALE GENOMIC DNA]</scope>
    <source>
        <strain evidence="1">wild type</strain>
    </source>
</reference>
<dbReference type="AlphaFoldDB" id="H2XUF1"/>
<sequence length="35" mass="4134">MSHITCIDYCEVNCKIHDVLGQLRYKSQVPWRALL</sequence>